<evidence type="ECO:0000313" key="1">
    <source>
        <dbReference type="EMBL" id="MBW4660515.1"/>
    </source>
</evidence>
<reference evidence="1" key="2">
    <citation type="journal article" date="2022" name="Microbiol. Resour. Announc.">
        <title>Metagenome Sequencing to Explore Phylogenomics of Terrestrial Cyanobacteria.</title>
        <authorList>
            <person name="Ward R.D."/>
            <person name="Stajich J.E."/>
            <person name="Johansen J.R."/>
            <person name="Huntemann M."/>
            <person name="Clum A."/>
            <person name="Foster B."/>
            <person name="Foster B."/>
            <person name="Roux S."/>
            <person name="Palaniappan K."/>
            <person name="Varghese N."/>
            <person name="Mukherjee S."/>
            <person name="Reddy T.B.K."/>
            <person name="Daum C."/>
            <person name="Copeland A."/>
            <person name="Chen I.A."/>
            <person name="Ivanova N.N."/>
            <person name="Kyrpides N.C."/>
            <person name="Shapiro N."/>
            <person name="Eloe-Fadrosh E.A."/>
            <person name="Pietrasiak N."/>
        </authorList>
    </citation>
    <scope>NUCLEOTIDE SEQUENCE</scope>
    <source>
        <strain evidence="1">UHER 2000/2452</strain>
    </source>
</reference>
<dbReference type="EMBL" id="JAHHHD010000022">
    <property type="protein sequence ID" value="MBW4660515.1"/>
    <property type="molecule type" value="Genomic_DNA"/>
</dbReference>
<accession>A0A951UNJ3</accession>
<evidence type="ECO:0000313" key="2">
    <source>
        <dbReference type="Proteomes" id="UP000757435"/>
    </source>
</evidence>
<organism evidence="1 2">
    <name type="scientific">Drouetiella hepatica Uher 2000/2452</name>
    <dbReference type="NCBI Taxonomy" id="904376"/>
    <lineage>
        <taxon>Bacteria</taxon>
        <taxon>Bacillati</taxon>
        <taxon>Cyanobacteriota</taxon>
        <taxon>Cyanophyceae</taxon>
        <taxon>Oculatellales</taxon>
        <taxon>Oculatellaceae</taxon>
        <taxon>Drouetiella</taxon>
    </lineage>
</organism>
<gene>
    <name evidence="1" type="ORF">KME15_17730</name>
</gene>
<name>A0A951UNJ3_9CYAN</name>
<protein>
    <submittedName>
        <fullName evidence="1">Uncharacterized protein</fullName>
    </submittedName>
</protein>
<reference evidence="1" key="1">
    <citation type="submission" date="2021-05" db="EMBL/GenBank/DDBJ databases">
        <authorList>
            <person name="Pietrasiak N."/>
            <person name="Ward R."/>
            <person name="Stajich J.E."/>
            <person name="Kurbessoian T."/>
        </authorList>
    </citation>
    <scope>NUCLEOTIDE SEQUENCE</scope>
    <source>
        <strain evidence="1">UHER 2000/2452</strain>
    </source>
</reference>
<dbReference type="AlphaFoldDB" id="A0A951UNJ3"/>
<comment type="caution">
    <text evidence="1">The sequence shown here is derived from an EMBL/GenBank/DDBJ whole genome shotgun (WGS) entry which is preliminary data.</text>
</comment>
<proteinExistence type="predicted"/>
<dbReference type="Proteomes" id="UP000757435">
    <property type="component" value="Unassembled WGS sequence"/>
</dbReference>
<sequence>MSSPPRPPNRSTASKQRKFRWTKQLSKLRRWDIWLVLFLLLLWVAVLLGSFVWRGSYIFEGNLIVQEMGFTYAGDTERRFLSTIRRLKKLDIEGSQPQPLVLTGKFSSSDPMLNQKLSQRDRLAIEFPYADSRLIFTPVKESELAILEARIQPATQINQLKYQAQPGQPAQLSFCLQSVNTPLETCQLRSNLPDTPTSATAKPLGTLKLQLGQQPLALSIERFNIPELGIKTDISAFQSLDLQFTPSFDESTLSLLSPTRLFIDLPDFAKAANSEKVNLPQWLWGDFDVQDVRFSSTETTEVVTDELPTSTILLGEVQMQRQSLQLKENQFLIIASKPGIRKLRYIQIHPQSPQGLQTLVSGESQGIKVGLYPQFPIQSIEPSWLSKHFSQEAINAILAFIAALTGVLLPRLFPEPPKQP</sequence>